<feature type="domain" description="Peptidase S26" evidence="13">
    <location>
        <begin position="9"/>
        <end position="172"/>
    </location>
</feature>
<dbReference type="InterPro" id="IPR019758">
    <property type="entry name" value="Pept_S26A_signal_pept_1_CS"/>
</dbReference>
<dbReference type="InterPro" id="IPR000223">
    <property type="entry name" value="Pept_S26A_signal_pept_1"/>
</dbReference>
<dbReference type="EC" id="3.4.21.89" evidence="4 12"/>
<evidence type="ECO:0000256" key="11">
    <source>
        <dbReference type="PIRSR" id="PIRSR600223-1"/>
    </source>
</evidence>
<evidence type="ECO:0000313" key="15">
    <source>
        <dbReference type="Proteomes" id="UP001145069"/>
    </source>
</evidence>
<dbReference type="PRINTS" id="PR00727">
    <property type="entry name" value="LEADERPTASE"/>
</dbReference>
<dbReference type="PROSITE" id="PS00760">
    <property type="entry name" value="SPASE_I_2"/>
    <property type="match status" value="1"/>
</dbReference>
<evidence type="ECO:0000256" key="8">
    <source>
        <dbReference type="ARBA" id="ARBA00022801"/>
    </source>
</evidence>
<dbReference type="PANTHER" id="PTHR43390:SF8">
    <property type="entry name" value="SIGNAL PEPTIDASE I"/>
    <property type="match status" value="1"/>
</dbReference>
<dbReference type="FunFam" id="2.10.109.10:FF:000008">
    <property type="entry name" value="Signal peptidase I"/>
    <property type="match status" value="1"/>
</dbReference>
<dbReference type="AlphaFoldDB" id="A0A9X3WGM5"/>
<keyword evidence="15" id="KW-1185">Reference proteome</keyword>
<dbReference type="Proteomes" id="UP001145069">
    <property type="component" value="Unassembled WGS sequence"/>
</dbReference>
<keyword evidence="7" id="KW-0812">Transmembrane</keyword>
<dbReference type="InterPro" id="IPR019533">
    <property type="entry name" value="Peptidase_S26"/>
</dbReference>
<organism evidence="14 15">
    <name type="scientific">Aquibacillus salsiterrae</name>
    <dbReference type="NCBI Taxonomy" id="2950439"/>
    <lineage>
        <taxon>Bacteria</taxon>
        <taxon>Bacillati</taxon>
        <taxon>Bacillota</taxon>
        <taxon>Bacilli</taxon>
        <taxon>Bacillales</taxon>
        <taxon>Bacillaceae</taxon>
        <taxon>Aquibacillus</taxon>
    </lineage>
</organism>
<dbReference type="InterPro" id="IPR036286">
    <property type="entry name" value="LexA/Signal_pep-like_sf"/>
</dbReference>
<evidence type="ECO:0000256" key="5">
    <source>
        <dbReference type="ARBA" id="ARBA00022475"/>
    </source>
</evidence>
<keyword evidence="5" id="KW-1003">Cell membrane</keyword>
<evidence type="ECO:0000256" key="3">
    <source>
        <dbReference type="ARBA" id="ARBA00009370"/>
    </source>
</evidence>
<dbReference type="InterPro" id="IPR019757">
    <property type="entry name" value="Pept_S26A_signal_pept_1_Lys-AS"/>
</dbReference>
<evidence type="ECO:0000259" key="13">
    <source>
        <dbReference type="Pfam" id="PF10502"/>
    </source>
</evidence>
<dbReference type="EMBL" id="JAMQKC010000006">
    <property type="protein sequence ID" value="MDC3417089.1"/>
    <property type="molecule type" value="Genomic_DNA"/>
</dbReference>
<gene>
    <name evidence="14" type="primary">lepB</name>
    <name evidence="14" type="ORF">NC799_09150</name>
</gene>
<dbReference type="GO" id="GO:0005886">
    <property type="term" value="C:plasma membrane"/>
    <property type="evidence" value="ECO:0007669"/>
    <property type="project" value="UniProtKB-SubCell"/>
</dbReference>
<sequence length="181" mass="20558">MNSIMEEILSWVKALAIALIIVLVVRQFLVTPSIVQGKSMEPNLHDGDRIILSKISKVNRFDEIAFRAPDADENYVKRVIGMPGDTIEMKDDTLYINGKAYEEPYLDSFKNQLEDGELLTNNFTLEEITGESVVPSGYYFVLGDNRFISKDSRVFGFISEESIIGDVKMRIWPLQNFGIPK</sequence>
<reference evidence="14" key="1">
    <citation type="submission" date="2022-06" db="EMBL/GenBank/DDBJ databases">
        <title>Aquibacillus sp. a new bacterium isolated from soil saline samples.</title>
        <authorList>
            <person name="Galisteo C."/>
            <person name="De La Haba R."/>
            <person name="Sanchez-Porro C."/>
            <person name="Ventosa A."/>
        </authorList>
    </citation>
    <scope>NUCLEOTIDE SEQUENCE</scope>
    <source>
        <strain evidence="14">3ASR75-54</strain>
    </source>
</reference>
<dbReference type="NCBIfam" id="TIGR02227">
    <property type="entry name" value="sigpep_I_bact"/>
    <property type="match status" value="1"/>
</dbReference>
<dbReference type="GO" id="GO:0004252">
    <property type="term" value="F:serine-type endopeptidase activity"/>
    <property type="evidence" value="ECO:0007669"/>
    <property type="project" value="InterPro"/>
</dbReference>
<evidence type="ECO:0000256" key="12">
    <source>
        <dbReference type="RuleBase" id="RU362042"/>
    </source>
</evidence>
<keyword evidence="9" id="KW-1133">Transmembrane helix</keyword>
<dbReference type="PROSITE" id="PS00761">
    <property type="entry name" value="SPASE_I_3"/>
    <property type="match status" value="1"/>
</dbReference>
<evidence type="ECO:0000256" key="1">
    <source>
        <dbReference type="ARBA" id="ARBA00000677"/>
    </source>
</evidence>
<evidence type="ECO:0000256" key="10">
    <source>
        <dbReference type="ARBA" id="ARBA00023136"/>
    </source>
</evidence>
<evidence type="ECO:0000256" key="9">
    <source>
        <dbReference type="ARBA" id="ARBA00022989"/>
    </source>
</evidence>
<dbReference type="Gene3D" id="2.10.109.10">
    <property type="entry name" value="Umud Fragment, subunit A"/>
    <property type="match status" value="1"/>
</dbReference>
<comment type="subcellular location">
    <subcellularLocation>
        <location evidence="2">Cell membrane</location>
        <topology evidence="2">Single-pass type II membrane protein</topology>
    </subcellularLocation>
    <subcellularLocation>
        <location evidence="12">Membrane</location>
        <topology evidence="12">Single-pass type II membrane protein</topology>
    </subcellularLocation>
</comment>
<proteinExistence type="inferred from homology"/>
<comment type="caution">
    <text evidence="14">The sequence shown here is derived from an EMBL/GenBank/DDBJ whole genome shotgun (WGS) entry which is preliminary data.</text>
</comment>
<evidence type="ECO:0000256" key="6">
    <source>
        <dbReference type="ARBA" id="ARBA00022670"/>
    </source>
</evidence>
<evidence type="ECO:0000256" key="7">
    <source>
        <dbReference type="ARBA" id="ARBA00022692"/>
    </source>
</evidence>
<feature type="active site" evidence="11">
    <location>
        <position position="39"/>
    </location>
</feature>
<evidence type="ECO:0000256" key="4">
    <source>
        <dbReference type="ARBA" id="ARBA00013208"/>
    </source>
</evidence>
<evidence type="ECO:0000256" key="2">
    <source>
        <dbReference type="ARBA" id="ARBA00004401"/>
    </source>
</evidence>
<keyword evidence="6 12" id="KW-0645">Protease</keyword>
<comment type="similarity">
    <text evidence="3 12">Belongs to the peptidase S26 family.</text>
</comment>
<protein>
    <recommendedName>
        <fullName evidence="4 12">Signal peptidase I</fullName>
        <ecNumber evidence="4 12">3.4.21.89</ecNumber>
    </recommendedName>
</protein>
<dbReference type="PANTHER" id="PTHR43390">
    <property type="entry name" value="SIGNAL PEPTIDASE I"/>
    <property type="match status" value="1"/>
</dbReference>
<dbReference type="Pfam" id="PF10502">
    <property type="entry name" value="Peptidase_S26"/>
    <property type="match status" value="1"/>
</dbReference>
<dbReference type="GO" id="GO:0009003">
    <property type="term" value="F:signal peptidase activity"/>
    <property type="evidence" value="ECO:0007669"/>
    <property type="project" value="UniProtKB-EC"/>
</dbReference>
<comment type="catalytic activity">
    <reaction evidence="1 12">
        <text>Cleavage of hydrophobic, N-terminal signal or leader sequences from secreted and periplasmic proteins.</text>
        <dbReference type="EC" id="3.4.21.89"/>
    </reaction>
</comment>
<name>A0A9X3WGM5_9BACI</name>
<dbReference type="CDD" id="cd06530">
    <property type="entry name" value="S26_SPase_I"/>
    <property type="match status" value="1"/>
</dbReference>
<accession>A0A9X3WGM5</accession>
<feature type="active site" evidence="11">
    <location>
        <position position="77"/>
    </location>
</feature>
<keyword evidence="8 12" id="KW-0378">Hydrolase</keyword>
<evidence type="ECO:0000313" key="14">
    <source>
        <dbReference type="EMBL" id="MDC3417089.1"/>
    </source>
</evidence>
<dbReference type="SUPFAM" id="SSF51306">
    <property type="entry name" value="LexA/Signal peptidase"/>
    <property type="match status" value="1"/>
</dbReference>
<dbReference type="GO" id="GO:0006465">
    <property type="term" value="P:signal peptide processing"/>
    <property type="evidence" value="ECO:0007669"/>
    <property type="project" value="InterPro"/>
</dbReference>
<keyword evidence="10" id="KW-0472">Membrane</keyword>